<name>A0A917AER0_9RHOB</name>
<evidence type="ECO:0000256" key="3">
    <source>
        <dbReference type="ARBA" id="ARBA00022475"/>
    </source>
</evidence>
<dbReference type="EMBL" id="BMKN01000001">
    <property type="protein sequence ID" value="GGE46324.1"/>
    <property type="molecule type" value="Genomic_DNA"/>
</dbReference>
<comment type="similarity">
    <text evidence="9">Belongs to the TatB family.</text>
</comment>
<protein>
    <recommendedName>
        <fullName evidence="9">Sec-independent protein translocase protein TatB</fullName>
    </recommendedName>
</protein>
<reference evidence="11" key="2">
    <citation type="submission" date="2020-09" db="EMBL/GenBank/DDBJ databases">
        <authorList>
            <person name="Sun Q."/>
            <person name="Zhou Y."/>
        </authorList>
    </citation>
    <scope>NUCLEOTIDE SEQUENCE</scope>
    <source>
        <strain evidence="11">CGMCC 1.16012</strain>
    </source>
</reference>
<comment type="function">
    <text evidence="9">Part of the twin-arginine translocation (Tat) system that transports large folded proteins containing a characteristic twin-arginine motif in their signal peptide across membranes. Together with TatC, TatB is part of a receptor directly interacting with Tat signal peptides. TatB may form an oligomeric binding site that transiently accommodates folded Tat precursor proteins before their translocation.</text>
</comment>
<keyword evidence="6 9" id="KW-1133">Transmembrane helix</keyword>
<keyword evidence="2 9" id="KW-0813">Transport</keyword>
<dbReference type="Proteomes" id="UP000606730">
    <property type="component" value="Unassembled WGS sequence"/>
</dbReference>
<dbReference type="HAMAP" id="MF_00237">
    <property type="entry name" value="TatB"/>
    <property type="match status" value="1"/>
</dbReference>
<keyword evidence="7 9" id="KW-0811">Translocation</keyword>
<dbReference type="PRINTS" id="PR01506">
    <property type="entry name" value="TATBPROTEIN"/>
</dbReference>
<organism evidence="11 12">
    <name type="scientific">Actibacterium pelagium</name>
    <dbReference type="NCBI Taxonomy" id="2029103"/>
    <lineage>
        <taxon>Bacteria</taxon>
        <taxon>Pseudomonadati</taxon>
        <taxon>Pseudomonadota</taxon>
        <taxon>Alphaproteobacteria</taxon>
        <taxon>Rhodobacterales</taxon>
        <taxon>Roseobacteraceae</taxon>
        <taxon>Actibacterium</taxon>
    </lineage>
</organism>
<evidence type="ECO:0000256" key="5">
    <source>
        <dbReference type="ARBA" id="ARBA00022927"/>
    </source>
</evidence>
<feature type="region of interest" description="Disordered" evidence="10">
    <location>
        <begin position="85"/>
        <end position="153"/>
    </location>
</feature>
<dbReference type="InterPro" id="IPR003369">
    <property type="entry name" value="TatA/B/E"/>
</dbReference>
<accession>A0A917AER0</accession>
<dbReference type="AlphaFoldDB" id="A0A917AER0"/>
<dbReference type="GO" id="GO:0008320">
    <property type="term" value="F:protein transmembrane transporter activity"/>
    <property type="evidence" value="ECO:0007669"/>
    <property type="project" value="UniProtKB-UniRule"/>
</dbReference>
<evidence type="ECO:0000256" key="2">
    <source>
        <dbReference type="ARBA" id="ARBA00022448"/>
    </source>
</evidence>
<sequence>MFDLGWSELLVIGIVALIVIGPKDLPDLFRTLGKFTAKIRRMARDFQRAMEDAADDAGVKDVAKDLKSATNPKKMGLDAINKAADELTAWEPPETSDAPKTAEMTEERKEMAEKIRNATAKSALDRQVEESAAADVDNEEGYAPLKEPGKAKE</sequence>
<dbReference type="PANTHER" id="PTHR33162">
    <property type="entry name" value="SEC-INDEPENDENT PROTEIN TRANSLOCASE PROTEIN TATA, CHLOROPLASTIC"/>
    <property type="match status" value="1"/>
</dbReference>
<evidence type="ECO:0000256" key="1">
    <source>
        <dbReference type="ARBA" id="ARBA00004167"/>
    </source>
</evidence>
<keyword evidence="8 9" id="KW-0472">Membrane</keyword>
<keyword evidence="5 9" id="KW-0653">Protein transport</keyword>
<feature type="compositionally biased region" description="Basic and acidic residues" evidence="10">
    <location>
        <begin position="103"/>
        <end position="116"/>
    </location>
</feature>
<comment type="subunit">
    <text evidence="9">The Tat system comprises two distinct complexes: a TatABC complex, containing multiple copies of TatA, TatB and TatC subunits, and a separate TatA complex, containing only TatA subunits. Substrates initially bind to the TatABC complex, which probably triggers association of the separate TatA complex to form the active translocon.</text>
</comment>
<dbReference type="RefSeq" id="WP_095595925.1">
    <property type="nucleotide sequence ID" value="NZ_BMKN01000001.1"/>
</dbReference>
<proteinExistence type="inferred from homology"/>
<reference evidence="11" key="1">
    <citation type="journal article" date="2014" name="Int. J. Syst. Evol. Microbiol.">
        <title>Complete genome sequence of Corynebacterium casei LMG S-19264T (=DSM 44701T), isolated from a smear-ripened cheese.</title>
        <authorList>
            <consortium name="US DOE Joint Genome Institute (JGI-PGF)"/>
            <person name="Walter F."/>
            <person name="Albersmeier A."/>
            <person name="Kalinowski J."/>
            <person name="Ruckert C."/>
        </authorList>
    </citation>
    <scope>NUCLEOTIDE SEQUENCE</scope>
    <source>
        <strain evidence="11">CGMCC 1.16012</strain>
    </source>
</reference>
<comment type="subcellular location">
    <subcellularLocation>
        <location evidence="9">Cell membrane</location>
        <topology evidence="9">Single-pass membrane protein</topology>
    </subcellularLocation>
    <subcellularLocation>
        <location evidence="1">Membrane</location>
        <topology evidence="1">Single-pass membrane protein</topology>
    </subcellularLocation>
</comment>
<gene>
    <name evidence="9" type="primary">tatB</name>
    <name evidence="11" type="ORF">GCM10011517_12520</name>
</gene>
<dbReference type="Gene3D" id="1.20.5.3310">
    <property type="match status" value="1"/>
</dbReference>
<dbReference type="OrthoDB" id="7206969at2"/>
<dbReference type="PANTHER" id="PTHR33162:SF1">
    <property type="entry name" value="SEC-INDEPENDENT PROTEIN TRANSLOCASE PROTEIN TATA, CHLOROPLASTIC"/>
    <property type="match status" value="1"/>
</dbReference>
<dbReference type="Pfam" id="PF02416">
    <property type="entry name" value="TatA_B_E"/>
    <property type="match status" value="1"/>
</dbReference>
<comment type="caution">
    <text evidence="11">The sequence shown here is derived from an EMBL/GenBank/DDBJ whole genome shotgun (WGS) entry which is preliminary data.</text>
</comment>
<evidence type="ECO:0000256" key="4">
    <source>
        <dbReference type="ARBA" id="ARBA00022692"/>
    </source>
</evidence>
<dbReference type="InterPro" id="IPR018448">
    <property type="entry name" value="TatB"/>
</dbReference>
<evidence type="ECO:0000256" key="8">
    <source>
        <dbReference type="ARBA" id="ARBA00023136"/>
    </source>
</evidence>
<evidence type="ECO:0000256" key="9">
    <source>
        <dbReference type="HAMAP-Rule" id="MF_00237"/>
    </source>
</evidence>
<evidence type="ECO:0000313" key="11">
    <source>
        <dbReference type="EMBL" id="GGE46324.1"/>
    </source>
</evidence>
<dbReference type="NCBIfam" id="TIGR01410">
    <property type="entry name" value="tatB"/>
    <property type="match status" value="1"/>
</dbReference>
<dbReference type="GO" id="GO:0043953">
    <property type="term" value="P:protein transport by the Tat complex"/>
    <property type="evidence" value="ECO:0007669"/>
    <property type="project" value="UniProtKB-UniRule"/>
</dbReference>
<evidence type="ECO:0000256" key="6">
    <source>
        <dbReference type="ARBA" id="ARBA00022989"/>
    </source>
</evidence>
<keyword evidence="4 9" id="KW-0812">Transmembrane</keyword>
<keyword evidence="3 9" id="KW-1003">Cell membrane</keyword>
<keyword evidence="12" id="KW-1185">Reference proteome</keyword>
<evidence type="ECO:0000256" key="10">
    <source>
        <dbReference type="SAM" id="MobiDB-lite"/>
    </source>
</evidence>
<evidence type="ECO:0000313" key="12">
    <source>
        <dbReference type="Proteomes" id="UP000606730"/>
    </source>
</evidence>
<dbReference type="GO" id="GO:0033281">
    <property type="term" value="C:TAT protein transport complex"/>
    <property type="evidence" value="ECO:0007669"/>
    <property type="project" value="UniProtKB-UniRule"/>
</dbReference>
<evidence type="ECO:0000256" key="7">
    <source>
        <dbReference type="ARBA" id="ARBA00023010"/>
    </source>
</evidence>